<proteinExistence type="predicted"/>
<feature type="compositionally biased region" description="Basic and acidic residues" evidence="1">
    <location>
        <begin position="145"/>
        <end position="166"/>
    </location>
</feature>
<dbReference type="RefSeq" id="WP_200276419.1">
    <property type="nucleotide sequence ID" value="NZ_JAENII010000002.1"/>
</dbReference>
<evidence type="ECO:0000313" key="2">
    <source>
        <dbReference type="EMBL" id="MBK1826079.1"/>
    </source>
</evidence>
<feature type="region of interest" description="Disordered" evidence="1">
    <location>
        <begin position="135"/>
        <end position="166"/>
    </location>
</feature>
<evidence type="ECO:0000313" key="3">
    <source>
        <dbReference type="Proteomes" id="UP000658278"/>
    </source>
</evidence>
<dbReference type="AlphaFoldDB" id="A0A934R696"/>
<evidence type="ECO:0008006" key="4">
    <source>
        <dbReference type="Google" id="ProtNLM"/>
    </source>
</evidence>
<dbReference type="Proteomes" id="UP000658278">
    <property type="component" value="Unassembled WGS sequence"/>
</dbReference>
<comment type="caution">
    <text evidence="2">The sequence shown here is derived from an EMBL/GenBank/DDBJ whole genome shotgun (WGS) entry which is preliminary data.</text>
</comment>
<dbReference type="EMBL" id="JAENII010000002">
    <property type="protein sequence ID" value="MBK1826079.1"/>
    <property type="molecule type" value="Genomic_DNA"/>
</dbReference>
<accession>A0A934R696</accession>
<protein>
    <recommendedName>
        <fullName evidence="4">DUF177 domain-containing protein</fullName>
    </recommendedName>
</protein>
<name>A0A934R696_9BACT</name>
<gene>
    <name evidence="2" type="ORF">JIN81_03550</name>
</gene>
<keyword evidence="3" id="KW-1185">Reference proteome</keyword>
<evidence type="ECO:0000256" key="1">
    <source>
        <dbReference type="SAM" id="MobiDB-lite"/>
    </source>
</evidence>
<reference evidence="2" key="1">
    <citation type="submission" date="2021-01" db="EMBL/GenBank/DDBJ databases">
        <title>Modified the classification status of verrucomicrobia.</title>
        <authorList>
            <person name="Feng X."/>
        </authorList>
    </citation>
    <scope>NUCLEOTIDE SEQUENCE</scope>
    <source>
        <strain evidence="2">KCTC 22201</strain>
    </source>
</reference>
<sequence length="166" mass="18339">MKRLTIDLANLPDEGKQIEGELPPEIFDLPKDDAQPAGPLSFELHVQRFGSELLFTGSLSAPFEFTCVRTLHPFVQTIEVPSAAISLEIKESGSIDATDAVREEVLIHFPTDPRCDDADEPQQCEIDPRYLAVDKPGEDAVETPPHAEGDDRWSALDALKNTDSDR</sequence>
<organism evidence="2 3">
    <name type="scientific">Haloferula rosea</name>
    <dbReference type="NCBI Taxonomy" id="490093"/>
    <lineage>
        <taxon>Bacteria</taxon>
        <taxon>Pseudomonadati</taxon>
        <taxon>Verrucomicrobiota</taxon>
        <taxon>Verrucomicrobiia</taxon>
        <taxon>Verrucomicrobiales</taxon>
        <taxon>Verrucomicrobiaceae</taxon>
        <taxon>Haloferula</taxon>
    </lineage>
</organism>